<protein>
    <submittedName>
        <fullName evidence="1">Uncharacterized protein</fullName>
    </submittedName>
</protein>
<gene>
    <name evidence="1" type="ORF">SAMN02745218_01506</name>
</gene>
<reference evidence="2" key="1">
    <citation type="submission" date="2016-11" db="EMBL/GenBank/DDBJ databases">
        <authorList>
            <person name="Varghese N."/>
            <person name="Submissions S."/>
        </authorList>
    </citation>
    <scope>NUCLEOTIDE SEQUENCE [LARGE SCALE GENOMIC DNA]</scope>
    <source>
        <strain evidence="2">DSM 11792</strain>
    </source>
</reference>
<dbReference type="Proteomes" id="UP000184196">
    <property type="component" value="Unassembled WGS sequence"/>
</dbReference>
<organism evidence="1 2">
    <name type="scientific">Desulfofundulus australicus DSM 11792</name>
    <dbReference type="NCBI Taxonomy" id="1121425"/>
    <lineage>
        <taxon>Bacteria</taxon>
        <taxon>Bacillati</taxon>
        <taxon>Bacillota</taxon>
        <taxon>Clostridia</taxon>
        <taxon>Eubacteriales</taxon>
        <taxon>Peptococcaceae</taxon>
        <taxon>Desulfofundulus</taxon>
    </lineage>
</organism>
<dbReference type="OrthoDB" id="1808270at2"/>
<dbReference type="AlphaFoldDB" id="A0A1M4Z2Q6"/>
<name>A0A1M4Z2Q6_9FIRM</name>
<proteinExistence type="predicted"/>
<sequence length="108" mass="12432">MPFEVYKPRGERAEKAPMVSFSKSSIVLNNVAREKLGAQHVELAYDREARVIRIRAMEEGGMQIKKTKVFGKGFFKHFNISPRGKYEARFDENERALYVHLDAVGENN</sequence>
<keyword evidence="2" id="KW-1185">Reference proteome</keyword>
<dbReference type="RefSeq" id="WP_027356656.1">
    <property type="nucleotide sequence ID" value="NZ_FQUW01000015.1"/>
</dbReference>
<dbReference type="EMBL" id="FQUW01000015">
    <property type="protein sequence ID" value="SHF12077.1"/>
    <property type="molecule type" value="Genomic_DNA"/>
</dbReference>
<evidence type="ECO:0000313" key="2">
    <source>
        <dbReference type="Proteomes" id="UP000184196"/>
    </source>
</evidence>
<accession>A0A1M4Z2Q6</accession>
<evidence type="ECO:0000313" key="1">
    <source>
        <dbReference type="EMBL" id="SHF12077.1"/>
    </source>
</evidence>